<organism evidence="1 2">
    <name type="scientific">Terfezia boudieri ATCC MYA-4762</name>
    <dbReference type="NCBI Taxonomy" id="1051890"/>
    <lineage>
        <taxon>Eukaryota</taxon>
        <taxon>Fungi</taxon>
        <taxon>Dikarya</taxon>
        <taxon>Ascomycota</taxon>
        <taxon>Pezizomycotina</taxon>
        <taxon>Pezizomycetes</taxon>
        <taxon>Pezizales</taxon>
        <taxon>Pezizaceae</taxon>
        <taxon>Terfezia</taxon>
    </lineage>
</organism>
<gene>
    <name evidence="1" type="ORF">L211DRAFT_109265</name>
</gene>
<sequence length="113" mass="12197">MEMDGGRGLEWGEMLGVVTGWWAVLLASLQHGNFPGARDWRLQLFLAALMKGTQQLQQMRAGACPYQGSASLPRQKAAALCTALFAVLHARTHPTPLATQVLLTRQTAVPVGT</sequence>
<dbReference type="EMBL" id="ML121538">
    <property type="protein sequence ID" value="RPB25278.1"/>
    <property type="molecule type" value="Genomic_DNA"/>
</dbReference>
<reference evidence="1 2" key="1">
    <citation type="journal article" date="2018" name="Nat. Ecol. Evol.">
        <title>Pezizomycetes genomes reveal the molecular basis of ectomycorrhizal truffle lifestyle.</title>
        <authorList>
            <person name="Murat C."/>
            <person name="Payen T."/>
            <person name="Noel B."/>
            <person name="Kuo A."/>
            <person name="Morin E."/>
            <person name="Chen J."/>
            <person name="Kohler A."/>
            <person name="Krizsan K."/>
            <person name="Balestrini R."/>
            <person name="Da Silva C."/>
            <person name="Montanini B."/>
            <person name="Hainaut M."/>
            <person name="Levati E."/>
            <person name="Barry K.W."/>
            <person name="Belfiori B."/>
            <person name="Cichocki N."/>
            <person name="Clum A."/>
            <person name="Dockter R.B."/>
            <person name="Fauchery L."/>
            <person name="Guy J."/>
            <person name="Iotti M."/>
            <person name="Le Tacon F."/>
            <person name="Lindquist E.A."/>
            <person name="Lipzen A."/>
            <person name="Malagnac F."/>
            <person name="Mello A."/>
            <person name="Molinier V."/>
            <person name="Miyauchi S."/>
            <person name="Poulain J."/>
            <person name="Riccioni C."/>
            <person name="Rubini A."/>
            <person name="Sitrit Y."/>
            <person name="Splivallo R."/>
            <person name="Traeger S."/>
            <person name="Wang M."/>
            <person name="Zifcakova L."/>
            <person name="Wipf D."/>
            <person name="Zambonelli A."/>
            <person name="Paolocci F."/>
            <person name="Nowrousian M."/>
            <person name="Ottonello S."/>
            <person name="Baldrian P."/>
            <person name="Spatafora J.W."/>
            <person name="Henrissat B."/>
            <person name="Nagy L.G."/>
            <person name="Aury J.M."/>
            <person name="Wincker P."/>
            <person name="Grigoriev I.V."/>
            <person name="Bonfante P."/>
            <person name="Martin F.M."/>
        </authorList>
    </citation>
    <scope>NUCLEOTIDE SEQUENCE [LARGE SCALE GENOMIC DNA]</scope>
    <source>
        <strain evidence="1 2">ATCC MYA-4762</strain>
    </source>
</reference>
<protein>
    <submittedName>
        <fullName evidence="1">Uncharacterized protein</fullName>
    </submittedName>
</protein>
<keyword evidence="2" id="KW-1185">Reference proteome</keyword>
<dbReference type="Proteomes" id="UP000267821">
    <property type="component" value="Unassembled WGS sequence"/>
</dbReference>
<evidence type="ECO:0000313" key="2">
    <source>
        <dbReference type="Proteomes" id="UP000267821"/>
    </source>
</evidence>
<name>A0A3N4LUC3_9PEZI</name>
<accession>A0A3N4LUC3</accession>
<dbReference type="AlphaFoldDB" id="A0A3N4LUC3"/>
<evidence type="ECO:0000313" key="1">
    <source>
        <dbReference type="EMBL" id="RPB25278.1"/>
    </source>
</evidence>
<dbReference type="InParanoid" id="A0A3N4LUC3"/>
<proteinExistence type="predicted"/>